<name>A0A165GEF6_EXIGL</name>
<keyword evidence="4" id="KW-0479">Metal-binding</keyword>
<dbReference type="Proteomes" id="UP000077266">
    <property type="component" value="Unassembled WGS sequence"/>
</dbReference>
<keyword evidence="8" id="KW-0862">Zinc</keyword>
<dbReference type="InParanoid" id="A0A165GEF6"/>
<proteinExistence type="predicted"/>
<dbReference type="GO" id="GO:0008270">
    <property type="term" value="F:zinc ion binding"/>
    <property type="evidence" value="ECO:0007669"/>
    <property type="project" value="UniProtKB-KW"/>
</dbReference>
<dbReference type="GO" id="GO:0004842">
    <property type="term" value="F:ubiquitin-protein transferase activity"/>
    <property type="evidence" value="ECO:0007669"/>
    <property type="project" value="TreeGrafter"/>
</dbReference>
<evidence type="ECO:0000256" key="13">
    <source>
        <dbReference type="SAM" id="MobiDB-lite"/>
    </source>
</evidence>
<dbReference type="EMBL" id="KV426049">
    <property type="protein sequence ID" value="KZV90396.1"/>
    <property type="molecule type" value="Genomic_DNA"/>
</dbReference>
<organism evidence="15 16">
    <name type="scientific">Exidia glandulosa HHB12029</name>
    <dbReference type="NCBI Taxonomy" id="1314781"/>
    <lineage>
        <taxon>Eukaryota</taxon>
        <taxon>Fungi</taxon>
        <taxon>Dikarya</taxon>
        <taxon>Basidiomycota</taxon>
        <taxon>Agaricomycotina</taxon>
        <taxon>Agaricomycetes</taxon>
        <taxon>Auriculariales</taxon>
        <taxon>Exidiaceae</taxon>
        <taxon>Exidia</taxon>
    </lineage>
</organism>
<reference evidence="15 16" key="1">
    <citation type="journal article" date="2016" name="Mol. Biol. Evol.">
        <title>Comparative Genomics of Early-Diverging Mushroom-Forming Fungi Provides Insights into the Origins of Lignocellulose Decay Capabilities.</title>
        <authorList>
            <person name="Nagy L.G."/>
            <person name="Riley R."/>
            <person name="Tritt A."/>
            <person name="Adam C."/>
            <person name="Daum C."/>
            <person name="Floudas D."/>
            <person name="Sun H."/>
            <person name="Yadav J.S."/>
            <person name="Pangilinan J."/>
            <person name="Larsson K.H."/>
            <person name="Matsuura K."/>
            <person name="Barry K."/>
            <person name="Labutti K."/>
            <person name="Kuo R."/>
            <person name="Ohm R.A."/>
            <person name="Bhattacharya S.S."/>
            <person name="Shirouzu T."/>
            <person name="Yoshinaga Y."/>
            <person name="Martin F.M."/>
            <person name="Grigoriev I.V."/>
            <person name="Hibbett D.S."/>
        </authorList>
    </citation>
    <scope>NUCLEOTIDE SEQUENCE [LARGE SCALE GENOMIC DNA]</scope>
    <source>
        <strain evidence="15 16">HHB12029</strain>
    </source>
</reference>
<accession>A0A165GEF6</accession>
<evidence type="ECO:0000313" key="16">
    <source>
        <dbReference type="Proteomes" id="UP000077266"/>
    </source>
</evidence>
<evidence type="ECO:0000256" key="10">
    <source>
        <dbReference type="ARBA" id="ARBA00023204"/>
    </source>
</evidence>
<dbReference type="SUPFAM" id="SSF57850">
    <property type="entry name" value="RING/U-box"/>
    <property type="match status" value="1"/>
</dbReference>
<dbReference type="GO" id="GO:0030915">
    <property type="term" value="C:Smc5-Smc6 complex"/>
    <property type="evidence" value="ECO:0007669"/>
    <property type="project" value="InterPro"/>
</dbReference>
<protein>
    <recommendedName>
        <fullName evidence="2">Non-structural maintenance of chromosomes element 1 homolog</fullName>
    </recommendedName>
</protein>
<evidence type="ECO:0000256" key="6">
    <source>
        <dbReference type="ARBA" id="ARBA00022771"/>
    </source>
</evidence>
<evidence type="ECO:0000256" key="2">
    <source>
        <dbReference type="ARBA" id="ARBA00019422"/>
    </source>
</evidence>
<evidence type="ECO:0000256" key="3">
    <source>
        <dbReference type="ARBA" id="ARBA00022679"/>
    </source>
</evidence>
<keyword evidence="7" id="KW-0833">Ubl conjugation pathway</keyword>
<dbReference type="GO" id="GO:0005634">
    <property type="term" value="C:nucleus"/>
    <property type="evidence" value="ECO:0007669"/>
    <property type="project" value="UniProtKB-SubCell"/>
</dbReference>
<feature type="region of interest" description="Disordered" evidence="13">
    <location>
        <begin position="84"/>
        <end position="167"/>
    </location>
</feature>
<feature type="domain" description="RING-type" evidence="14">
    <location>
        <begin position="27"/>
        <end position="74"/>
    </location>
</feature>
<evidence type="ECO:0000256" key="8">
    <source>
        <dbReference type="ARBA" id="ARBA00022833"/>
    </source>
</evidence>
<keyword evidence="11" id="KW-0539">Nucleus</keyword>
<dbReference type="PANTHER" id="PTHR20973:SF0">
    <property type="entry name" value="NON-STRUCTURAL MAINTENANCE OF CHROMOSOMES ELEMENT 1 HOMOLOG"/>
    <property type="match status" value="1"/>
</dbReference>
<dbReference type="GO" id="GO:0000724">
    <property type="term" value="P:double-strand break repair via homologous recombination"/>
    <property type="evidence" value="ECO:0007669"/>
    <property type="project" value="TreeGrafter"/>
</dbReference>
<dbReference type="InterPro" id="IPR013083">
    <property type="entry name" value="Znf_RING/FYVE/PHD"/>
</dbReference>
<feature type="compositionally biased region" description="Basic residues" evidence="13">
    <location>
        <begin position="117"/>
        <end position="129"/>
    </location>
</feature>
<feature type="compositionally biased region" description="Acidic residues" evidence="13">
    <location>
        <begin position="134"/>
        <end position="156"/>
    </location>
</feature>
<dbReference type="InterPro" id="IPR001841">
    <property type="entry name" value="Znf_RING"/>
</dbReference>
<dbReference type="InterPro" id="IPR011513">
    <property type="entry name" value="Nse1"/>
</dbReference>
<evidence type="ECO:0000256" key="5">
    <source>
        <dbReference type="ARBA" id="ARBA00022763"/>
    </source>
</evidence>
<evidence type="ECO:0000256" key="4">
    <source>
        <dbReference type="ARBA" id="ARBA00022723"/>
    </source>
</evidence>
<keyword evidence="5" id="KW-0227">DNA damage</keyword>
<gene>
    <name evidence="15" type="ORF">EXIGLDRAFT_770814</name>
</gene>
<dbReference type="STRING" id="1314781.A0A165GEF6"/>
<dbReference type="AlphaFoldDB" id="A0A165GEF6"/>
<dbReference type="Pfam" id="PF08746">
    <property type="entry name" value="zf-RING-like"/>
    <property type="match status" value="1"/>
</dbReference>
<keyword evidence="6 12" id="KW-0863">Zinc-finger</keyword>
<keyword evidence="16" id="KW-1185">Reference proteome</keyword>
<keyword evidence="10" id="KW-0234">DNA repair</keyword>
<dbReference type="OrthoDB" id="185455at2759"/>
<evidence type="ECO:0000256" key="9">
    <source>
        <dbReference type="ARBA" id="ARBA00023172"/>
    </source>
</evidence>
<dbReference type="InterPro" id="IPR014857">
    <property type="entry name" value="Nse1_RING_C4HC3-type"/>
</dbReference>
<evidence type="ECO:0000256" key="12">
    <source>
        <dbReference type="PROSITE-ProRule" id="PRU00175"/>
    </source>
</evidence>
<evidence type="ECO:0000256" key="7">
    <source>
        <dbReference type="ARBA" id="ARBA00022786"/>
    </source>
</evidence>
<evidence type="ECO:0000259" key="14">
    <source>
        <dbReference type="PROSITE" id="PS50089"/>
    </source>
</evidence>
<keyword evidence="3" id="KW-0808">Transferase</keyword>
<evidence type="ECO:0000313" key="15">
    <source>
        <dbReference type="EMBL" id="KZV90396.1"/>
    </source>
</evidence>
<evidence type="ECO:0000256" key="11">
    <source>
        <dbReference type="ARBA" id="ARBA00023242"/>
    </source>
</evidence>
<keyword evidence="9" id="KW-0233">DNA recombination</keyword>
<comment type="subcellular location">
    <subcellularLocation>
        <location evidence="1">Nucleus</location>
    </subcellularLocation>
</comment>
<dbReference type="PANTHER" id="PTHR20973">
    <property type="entry name" value="NON-SMC ELEMENT 1-RELATED"/>
    <property type="match status" value="1"/>
</dbReference>
<feature type="compositionally biased region" description="Basic and acidic residues" evidence="13">
    <location>
        <begin position="95"/>
        <end position="104"/>
    </location>
</feature>
<dbReference type="PROSITE" id="PS50089">
    <property type="entry name" value="ZF_RING_2"/>
    <property type="match status" value="1"/>
</dbReference>
<sequence length="167" mass="18878">MLGTRARMELEQYLLNNFEDLSADQECVICTALVFSGVRCTTTACKARLHKHCYENIQRRAETRNGKLDCPSCRSDWTGKTLRKVGEEAAGANDDQLRGRKQQESDEEGSEEERPARIVRKKGNAKGKKKAAESDEEDEDEGEDPSQMEVDQEEPEPGARRSSRRRG</sequence>
<dbReference type="Gene3D" id="3.30.40.10">
    <property type="entry name" value="Zinc/RING finger domain, C3HC4 (zinc finger)"/>
    <property type="match status" value="1"/>
</dbReference>
<evidence type="ECO:0000256" key="1">
    <source>
        <dbReference type="ARBA" id="ARBA00004123"/>
    </source>
</evidence>